<proteinExistence type="predicted"/>
<evidence type="ECO:0000313" key="1">
    <source>
        <dbReference type="EMBL" id="KAH7512872.1"/>
    </source>
</evidence>
<organism evidence="1 2">
    <name type="scientific">Ziziphus jujuba var. spinosa</name>
    <dbReference type="NCBI Taxonomy" id="714518"/>
    <lineage>
        <taxon>Eukaryota</taxon>
        <taxon>Viridiplantae</taxon>
        <taxon>Streptophyta</taxon>
        <taxon>Embryophyta</taxon>
        <taxon>Tracheophyta</taxon>
        <taxon>Spermatophyta</taxon>
        <taxon>Magnoliopsida</taxon>
        <taxon>eudicotyledons</taxon>
        <taxon>Gunneridae</taxon>
        <taxon>Pentapetalae</taxon>
        <taxon>rosids</taxon>
        <taxon>fabids</taxon>
        <taxon>Rosales</taxon>
        <taxon>Rhamnaceae</taxon>
        <taxon>Paliureae</taxon>
        <taxon>Ziziphus</taxon>
    </lineage>
</organism>
<gene>
    <name evidence="1" type="ORF">FEM48_Zijuj12G0136300</name>
</gene>
<accession>A0A978UDM9</accession>
<comment type="caution">
    <text evidence="1">The sequence shown here is derived from an EMBL/GenBank/DDBJ whole genome shotgun (WGS) entry which is preliminary data.</text>
</comment>
<evidence type="ECO:0000313" key="2">
    <source>
        <dbReference type="Proteomes" id="UP000813462"/>
    </source>
</evidence>
<name>A0A978UDM9_ZIZJJ</name>
<protein>
    <submittedName>
        <fullName evidence="1">Uncharacterized protein</fullName>
    </submittedName>
</protein>
<reference evidence="1" key="1">
    <citation type="journal article" date="2021" name="Front. Plant Sci.">
        <title>Chromosome-Scale Genome Assembly for Chinese Sour Jujube and Insights Into Its Genome Evolution and Domestication Signature.</title>
        <authorList>
            <person name="Shen L.-Y."/>
            <person name="Luo H."/>
            <person name="Wang X.-L."/>
            <person name="Wang X.-M."/>
            <person name="Qiu X.-J."/>
            <person name="Liu H."/>
            <person name="Zhou S.-S."/>
            <person name="Jia K.-H."/>
            <person name="Nie S."/>
            <person name="Bao Y.-T."/>
            <person name="Zhang R.-G."/>
            <person name="Yun Q.-Z."/>
            <person name="Chai Y.-H."/>
            <person name="Lu J.-Y."/>
            <person name="Li Y."/>
            <person name="Zhao S.-W."/>
            <person name="Mao J.-F."/>
            <person name="Jia S.-G."/>
            <person name="Mao Y.-M."/>
        </authorList>
    </citation>
    <scope>NUCLEOTIDE SEQUENCE</scope>
    <source>
        <strain evidence="1">AT0</strain>
        <tissue evidence="1">Leaf</tissue>
    </source>
</reference>
<sequence length="210" mass="23311">MSSVVSLYLSKPNILKARSPATTTVYVPDNLNEKFSRKGIKFWQSDNIPMVELTEPGSKGSLMPAEWTVKDVDSDAIDALQVEPSCTSGVLDLICRYTTSTISSSKSKMGQQSKVFKAVLTAHTYKPEKKPGLWTSQDVSFTILKNKLSRVYAAPPKAILKAFYDKSPSKYETLDQEYFICTGPTSMLVPLVVKPGEDWRGAHVIEHDNL</sequence>
<dbReference type="EMBL" id="JAEACU010000012">
    <property type="protein sequence ID" value="KAH7512872.1"/>
    <property type="molecule type" value="Genomic_DNA"/>
</dbReference>
<dbReference type="Proteomes" id="UP000813462">
    <property type="component" value="Unassembled WGS sequence"/>
</dbReference>
<dbReference type="AlphaFoldDB" id="A0A978UDM9"/>